<dbReference type="EMBL" id="GG662863">
    <property type="protein sequence ID" value="EWS76714.1"/>
    <property type="molecule type" value="Genomic_DNA"/>
</dbReference>
<sequence length="241" mass="29407">MFQISFYNQKYRYPRQINSFYQSLSIKFERLMQFAIEEPKLNVPSSQIQLYLFNIEEKYEIKIVNQQEKVKKKCEIIRLINNKRKIKNKMMSQIYKKSKHNKKKKKKEFYFLQLRLIQFSNAEPKPDAPRALIQLYLFKYRRKNEQLNSQLEGKCEEKIGNNEINQLIIKEKVKNKIMSQINKGRQKKQVQQKEKELYYFKLVFIIKYFTPKQINCFYQRSSVKFQRLTQFAKAEPKPDVP</sequence>
<name>W7XLQ8_TETTS</name>
<dbReference type="InParanoid" id="W7XLQ8"/>
<protein>
    <submittedName>
        <fullName evidence="1">Uncharacterized protein</fullName>
    </submittedName>
</protein>
<dbReference type="Proteomes" id="UP000009168">
    <property type="component" value="Unassembled WGS sequence"/>
</dbReference>
<dbReference type="KEGG" id="tet:TTHERM_000869589"/>
<gene>
    <name evidence="1" type="ORF">TTHERM_000869589</name>
</gene>
<reference evidence="2" key="1">
    <citation type="journal article" date="2006" name="PLoS Biol.">
        <title>Macronuclear genome sequence of the ciliate Tetrahymena thermophila, a model eukaryote.</title>
        <authorList>
            <person name="Eisen J.A."/>
            <person name="Coyne R.S."/>
            <person name="Wu M."/>
            <person name="Wu D."/>
            <person name="Thiagarajan M."/>
            <person name="Wortman J.R."/>
            <person name="Badger J.H."/>
            <person name="Ren Q."/>
            <person name="Amedeo P."/>
            <person name="Jones K.M."/>
            <person name="Tallon L.J."/>
            <person name="Delcher A.L."/>
            <person name="Salzberg S.L."/>
            <person name="Silva J.C."/>
            <person name="Haas B.J."/>
            <person name="Majoros W.H."/>
            <person name="Farzad M."/>
            <person name="Carlton J.M."/>
            <person name="Smith R.K. Jr."/>
            <person name="Garg J."/>
            <person name="Pearlman R.E."/>
            <person name="Karrer K.M."/>
            <person name="Sun L."/>
            <person name="Manning G."/>
            <person name="Elde N.C."/>
            <person name="Turkewitz A.P."/>
            <person name="Asai D.J."/>
            <person name="Wilkes D.E."/>
            <person name="Wang Y."/>
            <person name="Cai H."/>
            <person name="Collins K."/>
            <person name="Stewart B.A."/>
            <person name="Lee S.R."/>
            <person name="Wilamowska K."/>
            <person name="Weinberg Z."/>
            <person name="Ruzzo W.L."/>
            <person name="Wloga D."/>
            <person name="Gaertig J."/>
            <person name="Frankel J."/>
            <person name="Tsao C.-C."/>
            <person name="Gorovsky M.A."/>
            <person name="Keeling P.J."/>
            <person name="Waller R.F."/>
            <person name="Patron N.J."/>
            <person name="Cherry J.M."/>
            <person name="Stover N.A."/>
            <person name="Krieger C.J."/>
            <person name="del Toro C."/>
            <person name="Ryder H.F."/>
            <person name="Williamson S.C."/>
            <person name="Barbeau R.A."/>
            <person name="Hamilton E.P."/>
            <person name="Orias E."/>
        </authorList>
    </citation>
    <scope>NUCLEOTIDE SEQUENCE [LARGE SCALE GENOMIC DNA]</scope>
    <source>
        <strain evidence="2">SB210</strain>
    </source>
</reference>
<organism evidence="1 2">
    <name type="scientific">Tetrahymena thermophila (strain SB210)</name>
    <dbReference type="NCBI Taxonomy" id="312017"/>
    <lineage>
        <taxon>Eukaryota</taxon>
        <taxon>Sar</taxon>
        <taxon>Alveolata</taxon>
        <taxon>Ciliophora</taxon>
        <taxon>Intramacronucleata</taxon>
        <taxon>Oligohymenophorea</taxon>
        <taxon>Hymenostomatida</taxon>
        <taxon>Tetrahymenina</taxon>
        <taxon>Tetrahymenidae</taxon>
        <taxon>Tetrahymena</taxon>
    </lineage>
</organism>
<proteinExistence type="predicted"/>
<dbReference type="RefSeq" id="XP_012650746.1">
    <property type="nucleotide sequence ID" value="XM_012795292.1"/>
</dbReference>
<dbReference type="GeneID" id="24440975"/>
<accession>W7XLQ8</accession>
<dbReference type="AlphaFoldDB" id="W7XLQ8"/>
<keyword evidence="2" id="KW-1185">Reference proteome</keyword>
<evidence type="ECO:0000313" key="2">
    <source>
        <dbReference type="Proteomes" id="UP000009168"/>
    </source>
</evidence>
<evidence type="ECO:0000313" key="1">
    <source>
        <dbReference type="EMBL" id="EWS76714.1"/>
    </source>
</evidence>